<proteinExistence type="predicted"/>
<evidence type="ECO:0000256" key="1">
    <source>
        <dbReference type="SAM" id="MobiDB-lite"/>
    </source>
</evidence>
<reference evidence="2 3" key="1">
    <citation type="submission" date="2017-04" db="EMBL/GenBank/DDBJ databases">
        <authorList>
            <person name="Afonso C.L."/>
            <person name="Miller P.J."/>
            <person name="Scott M.A."/>
            <person name="Spackman E."/>
            <person name="Goraichik I."/>
            <person name="Dimitrov K.M."/>
            <person name="Suarez D.L."/>
            <person name="Swayne D.E."/>
        </authorList>
    </citation>
    <scope>NUCLEOTIDE SEQUENCE [LARGE SCALE GENOMIC DNA]</scope>
    <source>
        <strain evidence="3">XA(T)</strain>
    </source>
</reference>
<accession>A0A1X9LM10</accession>
<evidence type="ECO:0000313" key="3">
    <source>
        <dbReference type="Proteomes" id="UP000192775"/>
    </source>
</evidence>
<name>A0A1X9LM10_9MICO</name>
<dbReference type="KEGG" id="cphy:B5808_14090"/>
<feature type="compositionally biased region" description="Low complexity" evidence="1">
    <location>
        <begin position="196"/>
        <end position="223"/>
    </location>
</feature>
<gene>
    <name evidence="2" type="ORF">B5808_14090</name>
</gene>
<dbReference type="AlphaFoldDB" id="A0A1X9LM10"/>
<feature type="compositionally biased region" description="Low complexity" evidence="1">
    <location>
        <begin position="155"/>
        <end position="166"/>
    </location>
</feature>
<dbReference type="Proteomes" id="UP000192775">
    <property type="component" value="Chromosome"/>
</dbReference>
<evidence type="ECO:0000313" key="2">
    <source>
        <dbReference type="EMBL" id="ARJ06224.1"/>
    </source>
</evidence>
<keyword evidence="3" id="KW-1185">Reference proteome</keyword>
<protein>
    <submittedName>
        <fullName evidence="2">Uncharacterized protein</fullName>
    </submittedName>
</protein>
<feature type="compositionally biased region" description="Polar residues" evidence="1">
    <location>
        <begin position="126"/>
        <end position="144"/>
    </location>
</feature>
<feature type="region of interest" description="Disordered" evidence="1">
    <location>
        <begin position="196"/>
        <end position="237"/>
    </location>
</feature>
<feature type="compositionally biased region" description="Low complexity" evidence="1">
    <location>
        <begin position="78"/>
        <end position="91"/>
    </location>
</feature>
<sequence>MLTPLTSDTGVPHAIVAGSSAQLCPARTVRPAGAAPVARSHPQAPDASTAVAHPSPSLTSTTTVAPGVPDPLTQGARGSIVSLDGSSASASRDGDEITPIVTLPKTPPSAESSSVPTRSGRAGRSSHAQVPSGAANTAHSSSSPPGHVRLASITSPGSAVPVSVSGTDPSDPRTSTVPSIGPALVGGAAAAAGTAPTPIAATTPAQSSSAASSGAPSDGAAAPPDHPGRSGDDLSLPRMAECYARTALL</sequence>
<organism evidence="2 3">
    <name type="scientific">Cnuibacter physcomitrellae</name>
    <dbReference type="NCBI Taxonomy" id="1619308"/>
    <lineage>
        <taxon>Bacteria</taxon>
        <taxon>Bacillati</taxon>
        <taxon>Actinomycetota</taxon>
        <taxon>Actinomycetes</taxon>
        <taxon>Micrococcales</taxon>
        <taxon>Microbacteriaceae</taxon>
        <taxon>Cnuibacter</taxon>
    </lineage>
</organism>
<dbReference type="EMBL" id="CP020715">
    <property type="protein sequence ID" value="ARJ06224.1"/>
    <property type="molecule type" value="Genomic_DNA"/>
</dbReference>
<feature type="region of interest" description="Disordered" evidence="1">
    <location>
        <begin position="22"/>
        <end position="181"/>
    </location>
</feature>